<feature type="region of interest" description="Disordered" evidence="1">
    <location>
        <begin position="503"/>
        <end position="546"/>
    </location>
</feature>
<dbReference type="InterPro" id="IPR036305">
    <property type="entry name" value="RGS_sf"/>
</dbReference>
<feature type="transmembrane region" description="Helical" evidence="2">
    <location>
        <begin position="561"/>
        <end position="583"/>
    </location>
</feature>
<protein>
    <recommendedName>
        <fullName evidence="5">RGS domain-containing protein</fullName>
    </recommendedName>
</protein>
<evidence type="ECO:0000256" key="2">
    <source>
        <dbReference type="SAM" id="Phobius"/>
    </source>
</evidence>
<keyword evidence="2" id="KW-1133">Transmembrane helix</keyword>
<dbReference type="PANTHER" id="PTHR39466:SF1">
    <property type="entry name" value="RGS DOMAIN-CONTAINING PROTEIN"/>
    <property type="match status" value="1"/>
</dbReference>
<proteinExistence type="predicted"/>
<evidence type="ECO:0008006" key="5">
    <source>
        <dbReference type="Google" id="ProtNLM"/>
    </source>
</evidence>
<dbReference type="Proteomes" id="UP000268162">
    <property type="component" value="Unassembled WGS sequence"/>
</dbReference>
<accession>A0A4P9ZZN1</accession>
<dbReference type="Gene3D" id="1.10.167.10">
    <property type="entry name" value="Regulator of G-protein Signalling 4, domain 2"/>
    <property type="match status" value="1"/>
</dbReference>
<name>A0A4P9ZZN1_9FUNG</name>
<dbReference type="InterPro" id="IPR044926">
    <property type="entry name" value="RGS_subdomain_2"/>
</dbReference>
<reference evidence="4" key="1">
    <citation type="journal article" date="2018" name="Nat. Microbiol.">
        <title>Leveraging single-cell genomics to expand the fungal tree of life.</title>
        <authorList>
            <person name="Ahrendt S.R."/>
            <person name="Quandt C.A."/>
            <person name="Ciobanu D."/>
            <person name="Clum A."/>
            <person name="Salamov A."/>
            <person name="Andreopoulos B."/>
            <person name="Cheng J.F."/>
            <person name="Woyke T."/>
            <person name="Pelin A."/>
            <person name="Henrissat B."/>
            <person name="Reynolds N.K."/>
            <person name="Benny G.L."/>
            <person name="Smith M.E."/>
            <person name="James T.Y."/>
            <person name="Grigoriev I.V."/>
        </authorList>
    </citation>
    <scope>NUCLEOTIDE SEQUENCE [LARGE SCALE GENOMIC DNA]</scope>
    <source>
        <strain evidence="4">RSA 468</strain>
    </source>
</reference>
<dbReference type="PANTHER" id="PTHR39466">
    <property type="entry name" value="RGS DOMAIN-CONTAINING PROTEIN"/>
    <property type="match status" value="1"/>
</dbReference>
<keyword evidence="2" id="KW-0812">Transmembrane</keyword>
<feature type="transmembrane region" description="Helical" evidence="2">
    <location>
        <begin position="355"/>
        <end position="380"/>
    </location>
</feature>
<keyword evidence="4" id="KW-1185">Reference proteome</keyword>
<evidence type="ECO:0000313" key="3">
    <source>
        <dbReference type="EMBL" id="RKP38581.1"/>
    </source>
</evidence>
<keyword evidence="2" id="KW-0472">Membrane</keyword>
<feature type="transmembrane region" description="Helical" evidence="2">
    <location>
        <begin position="331"/>
        <end position="349"/>
    </location>
</feature>
<sequence length="584" mass="65767">MTDNSLGQRLREPFRRLKNVLFNFRPTARPTLKQILWNQLCPPLDLRGFRYFLTYHERSYENLSFYEFVVAYWILWARLPSTERKRAPPVVGRSLHPDLLPCFPHLTAAYPSDALTLNHVLIGSESRDFTPLTCDKDICRINMLPCFPSPMESFIKLDTDVADLKQALISYCHGKELEPWMSPDASAPEKINFDFDPTAPSFAARLDKPRSSQLTFFGLMAQGGLSGGDQRRLSSISEVVKKLEAQKRPLADVVGAALDHYIMVGGIEEINISQRIRQTILEEAATTSHPSIWEPAYLEVMRMLERTAEGQFTKWSVQNISSAEAFRRSRTFIPLILITIAMVVLMIYYEVSRWYRLFTIPLVLVITMYLITNTRGVCIIKYNQRTRDRRLQGGPTQRFFDWFTGLGRKGSSSSTTSPEARRKSAATQSSAHPSEFVLGQQADELYYTPDFRIPSVLDYFIHNFENAAHRMSDTSLMLSPAKHTLNSTLTPMPASPAATPSFTAVGSESPTRVDSSHGPLATTTTTTMTKSGLTGRDSGSNESSQWLPMDEPLVRQGQREILAHAIAASVVVVFMVESIVVAIF</sequence>
<dbReference type="SUPFAM" id="SSF48097">
    <property type="entry name" value="Regulator of G-protein signaling, RGS"/>
    <property type="match status" value="1"/>
</dbReference>
<feature type="compositionally biased region" description="Polar residues" evidence="1">
    <location>
        <begin position="537"/>
        <end position="546"/>
    </location>
</feature>
<dbReference type="EMBL" id="ML002351">
    <property type="protein sequence ID" value="RKP38581.1"/>
    <property type="molecule type" value="Genomic_DNA"/>
</dbReference>
<dbReference type="AlphaFoldDB" id="A0A4P9ZZN1"/>
<feature type="region of interest" description="Disordered" evidence="1">
    <location>
        <begin position="408"/>
        <end position="433"/>
    </location>
</feature>
<evidence type="ECO:0000313" key="4">
    <source>
        <dbReference type="Proteomes" id="UP000268162"/>
    </source>
</evidence>
<evidence type="ECO:0000256" key="1">
    <source>
        <dbReference type="SAM" id="MobiDB-lite"/>
    </source>
</evidence>
<organism evidence="3 4">
    <name type="scientific">Dimargaris cristalligena</name>
    <dbReference type="NCBI Taxonomy" id="215637"/>
    <lineage>
        <taxon>Eukaryota</taxon>
        <taxon>Fungi</taxon>
        <taxon>Fungi incertae sedis</taxon>
        <taxon>Zoopagomycota</taxon>
        <taxon>Kickxellomycotina</taxon>
        <taxon>Dimargaritomycetes</taxon>
        <taxon>Dimargaritales</taxon>
        <taxon>Dimargaritaceae</taxon>
        <taxon>Dimargaris</taxon>
    </lineage>
</organism>
<gene>
    <name evidence="3" type="ORF">BJ085DRAFT_28989</name>
</gene>